<evidence type="ECO:0000313" key="11">
    <source>
        <dbReference type="Proteomes" id="UP000288216"/>
    </source>
</evidence>
<gene>
    <name evidence="10" type="ORF">scyTo_0001027</name>
</gene>
<sequence length="336" mass="38475">MKLVSRALLPLLLLSAPFSAAMEPISMGIAVGVATALTGLLSTFPTLYCRLQECCQAHWVELNFTGLKVDLEDKLFGQHIAKQVVLKAVRGFLMNPNPKKPLALSLHGWTGTGKNLISKIIAESIYRKGLESDYVHQFVSTLHFPHPEYLSQYKEQLQKWIRGNVTLCGRSMFIFDEMDKMQAGLIDSIKPYLDYYDNIDGVVYRNAIFIFLSNAGGERITEITLDFWQKGNKREAIHLKDLESKVSIGVFNNKKSGFWHTSLIDKNLIDYFVPFLPLEYKHVKLCVREELKMRGYEEDEQIMTEIADEMTYFPENEKIYSDKGCKTVATKLDFYL</sequence>
<comment type="caution">
    <text evidence="10">The sequence shown here is derived from an EMBL/GenBank/DDBJ whole genome shotgun (WGS) entry which is preliminary data.</text>
</comment>
<feature type="chain" id="PRO_5019238733" description="Torsin" evidence="8">
    <location>
        <begin position="22"/>
        <end position="336"/>
    </location>
</feature>
<comment type="similarity">
    <text evidence="2 6">Belongs to the ClpA/ClpB family. Torsin subfamily.</text>
</comment>
<accession>A0A401P865</accession>
<evidence type="ECO:0000256" key="8">
    <source>
        <dbReference type="SAM" id="SignalP"/>
    </source>
</evidence>
<dbReference type="GO" id="GO:0071763">
    <property type="term" value="P:nuclear membrane organization"/>
    <property type="evidence" value="ECO:0007669"/>
    <property type="project" value="TreeGrafter"/>
</dbReference>
<dbReference type="GO" id="GO:0019894">
    <property type="term" value="F:kinesin binding"/>
    <property type="evidence" value="ECO:0007669"/>
    <property type="project" value="TreeGrafter"/>
</dbReference>
<comment type="subcellular location">
    <subcellularLocation>
        <location evidence="1 6">Endoplasmic reticulum lumen</location>
    </subcellularLocation>
</comment>
<dbReference type="AlphaFoldDB" id="A0A401P865"/>
<keyword evidence="5" id="KW-0325">Glycoprotein</keyword>
<evidence type="ECO:0000259" key="9">
    <source>
        <dbReference type="Pfam" id="PF21376"/>
    </source>
</evidence>
<dbReference type="InterPro" id="IPR017378">
    <property type="entry name" value="Torsin_1/2"/>
</dbReference>
<reference evidence="10 11" key="1">
    <citation type="journal article" date="2018" name="Nat. Ecol. Evol.">
        <title>Shark genomes provide insights into elasmobranch evolution and the origin of vertebrates.</title>
        <authorList>
            <person name="Hara Y"/>
            <person name="Yamaguchi K"/>
            <person name="Onimaru K"/>
            <person name="Kadota M"/>
            <person name="Koyanagi M"/>
            <person name="Keeley SD"/>
            <person name="Tatsumi K"/>
            <person name="Tanaka K"/>
            <person name="Motone F"/>
            <person name="Kageyama Y"/>
            <person name="Nozu R"/>
            <person name="Adachi N"/>
            <person name="Nishimura O"/>
            <person name="Nakagawa R"/>
            <person name="Tanegashima C"/>
            <person name="Kiyatake I"/>
            <person name="Matsumoto R"/>
            <person name="Murakumo K"/>
            <person name="Nishida K"/>
            <person name="Terakita A"/>
            <person name="Kuratani S"/>
            <person name="Sato K"/>
            <person name="Hyodo S Kuraku.S."/>
        </authorList>
    </citation>
    <scope>NUCLEOTIDE SEQUENCE [LARGE SCALE GENOMIC DNA]</scope>
</reference>
<dbReference type="Gene3D" id="3.40.50.300">
    <property type="entry name" value="P-loop containing nucleotide triphosphate hydrolases"/>
    <property type="match status" value="1"/>
</dbReference>
<proteinExistence type="inferred from homology"/>
<evidence type="ECO:0000256" key="7">
    <source>
        <dbReference type="PIRSR" id="PIRSR038079-1"/>
    </source>
</evidence>
<dbReference type="GO" id="GO:0034504">
    <property type="term" value="P:protein localization to nucleus"/>
    <property type="evidence" value="ECO:0007669"/>
    <property type="project" value="TreeGrafter"/>
</dbReference>
<evidence type="ECO:0000256" key="6">
    <source>
        <dbReference type="PIRNR" id="PIRNR038079"/>
    </source>
</evidence>
<dbReference type="PANTHER" id="PTHR10760">
    <property type="entry name" value="TORSIN"/>
    <property type="match status" value="1"/>
</dbReference>
<dbReference type="OrthoDB" id="19623at2759"/>
<dbReference type="GO" id="GO:0005788">
    <property type="term" value="C:endoplasmic reticulum lumen"/>
    <property type="evidence" value="ECO:0007669"/>
    <property type="project" value="UniProtKB-SubCell"/>
</dbReference>
<dbReference type="InterPro" id="IPR049337">
    <property type="entry name" value="TOR1A_C"/>
</dbReference>
<keyword evidence="3 8" id="KW-0732">Signal</keyword>
<dbReference type="Proteomes" id="UP000288216">
    <property type="component" value="Unassembled WGS sequence"/>
</dbReference>
<dbReference type="STRING" id="75743.A0A401P865"/>
<evidence type="ECO:0000256" key="5">
    <source>
        <dbReference type="ARBA" id="ARBA00023180"/>
    </source>
</evidence>
<dbReference type="OMA" id="VARDMIY"/>
<feature type="domain" description="Torsin-1A C-terminal" evidence="9">
    <location>
        <begin position="278"/>
        <end position="335"/>
    </location>
</feature>
<dbReference type="GO" id="GO:0005635">
    <property type="term" value="C:nuclear envelope"/>
    <property type="evidence" value="ECO:0007669"/>
    <property type="project" value="TreeGrafter"/>
</dbReference>
<evidence type="ECO:0000313" key="10">
    <source>
        <dbReference type="EMBL" id="GCB69302.1"/>
    </source>
</evidence>
<dbReference type="Pfam" id="PF21376">
    <property type="entry name" value="TOR1A_C"/>
    <property type="match status" value="1"/>
</dbReference>
<evidence type="ECO:0000256" key="2">
    <source>
        <dbReference type="ARBA" id="ARBA00006235"/>
    </source>
</evidence>
<name>A0A401P865_SCYTO</name>
<evidence type="ECO:0000256" key="1">
    <source>
        <dbReference type="ARBA" id="ARBA00004319"/>
    </source>
</evidence>
<dbReference type="PIRSF" id="PIRSF038079">
    <property type="entry name" value="Torsin_2A"/>
    <property type="match status" value="1"/>
</dbReference>
<evidence type="ECO:0000256" key="4">
    <source>
        <dbReference type="ARBA" id="ARBA00022824"/>
    </source>
</evidence>
<dbReference type="SUPFAM" id="SSF52540">
    <property type="entry name" value="P-loop containing nucleoside triphosphate hydrolases"/>
    <property type="match status" value="1"/>
</dbReference>
<dbReference type="GO" id="GO:0005524">
    <property type="term" value="F:ATP binding"/>
    <property type="evidence" value="ECO:0007669"/>
    <property type="project" value="UniProtKB-KW"/>
</dbReference>
<dbReference type="EMBL" id="BFAA01000216">
    <property type="protein sequence ID" value="GCB69302.1"/>
    <property type="molecule type" value="Genomic_DNA"/>
</dbReference>
<organism evidence="10 11">
    <name type="scientific">Scyliorhinus torazame</name>
    <name type="common">Cloudy catshark</name>
    <name type="synonym">Catulus torazame</name>
    <dbReference type="NCBI Taxonomy" id="75743"/>
    <lineage>
        <taxon>Eukaryota</taxon>
        <taxon>Metazoa</taxon>
        <taxon>Chordata</taxon>
        <taxon>Craniata</taxon>
        <taxon>Vertebrata</taxon>
        <taxon>Chondrichthyes</taxon>
        <taxon>Elasmobranchii</taxon>
        <taxon>Galeomorphii</taxon>
        <taxon>Galeoidea</taxon>
        <taxon>Carcharhiniformes</taxon>
        <taxon>Scyliorhinidae</taxon>
        <taxon>Scyliorhinus</taxon>
    </lineage>
</organism>
<feature type="signal peptide" evidence="8">
    <location>
        <begin position="1"/>
        <end position="21"/>
    </location>
</feature>
<protein>
    <recommendedName>
        <fullName evidence="6">Torsin</fullName>
    </recommendedName>
</protein>
<keyword evidence="11" id="KW-1185">Reference proteome</keyword>
<feature type="binding site" evidence="7">
    <location>
        <begin position="108"/>
        <end position="115"/>
    </location>
    <ligand>
        <name>ATP</name>
        <dbReference type="ChEBI" id="CHEBI:30616"/>
    </ligand>
</feature>
<keyword evidence="4 6" id="KW-0256">Endoplasmic reticulum</keyword>
<keyword evidence="7" id="KW-0547">Nucleotide-binding</keyword>
<dbReference type="InterPro" id="IPR027417">
    <property type="entry name" value="P-loop_NTPase"/>
</dbReference>
<dbReference type="PANTHER" id="PTHR10760:SF14">
    <property type="entry name" value="TORSIN-1B"/>
    <property type="match status" value="1"/>
</dbReference>
<dbReference type="InterPro" id="IPR010448">
    <property type="entry name" value="Torsin"/>
</dbReference>
<dbReference type="FunFam" id="3.40.50.300:FF:001719">
    <property type="entry name" value="Torsin"/>
    <property type="match status" value="1"/>
</dbReference>
<dbReference type="GO" id="GO:0016887">
    <property type="term" value="F:ATP hydrolysis activity"/>
    <property type="evidence" value="ECO:0007669"/>
    <property type="project" value="InterPro"/>
</dbReference>
<evidence type="ECO:0000256" key="3">
    <source>
        <dbReference type="ARBA" id="ARBA00022729"/>
    </source>
</evidence>
<dbReference type="Pfam" id="PF06309">
    <property type="entry name" value="Torsin"/>
    <property type="match status" value="1"/>
</dbReference>
<keyword evidence="7" id="KW-0067">ATP-binding</keyword>